<evidence type="ECO:0000313" key="2">
    <source>
        <dbReference type="EMBL" id="KAJ7083136.1"/>
    </source>
</evidence>
<comment type="caution">
    <text evidence="2">The sequence shown here is derived from an EMBL/GenBank/DDBJ whole genome shotgun (WGS) entry which is preliminary data.</text>
</comment>
<accession>A0AAD6TXY7</accession>
<feature type="region of interest" description="Disordered" evidence="1">
    <location>
        <begin position="322"/>
        <end position="348"/>
    </location>
</feature>
<proteinExistence type="predicted"/>
<dbReference type="AlphaFoldDB" id="A0AAD6TXY7"/>
<keyword evidence="3" id="KW-1185">Reference proteome</keyword>
<gene>
    <name evidence="2" type="ORF">B0H15DRAFT_952154</name>
</gene>
<sequence length="528" mass="56701">MNPTTHNPGFNPPPSYVWDNNTNVYAVRRALVAVPHVLARFSASSSPTTRCAGTSASQSLMPVLPPLLSVPAPPLIRHRPRPLVLIPAALLPSPPLVAPAVSFVPAFTRSSLPCHSIVCYGRHFTASAAPPLAAAAPPRCSSPHPRSFVPALSRPLRCPKSPYSAAYAPRPLPPLRPPHGIPDGLSARHLPHTTLVPAPNRPLARRCGPGTRRRHRASRAPPPQVRNDAILGGSARMSMSGQRRRAAPQVQAVHGRSGSAEHATTTYRALPISLLATQHALLPLRKPKYGPTCTSTSCAVAARNIILAHRLWAPVKRLPEHAAHTPRTRAPPQRRCPTPISVHSPTKSCRRPLSARLRVHRRLPAPARFCAGAPELRAKSSAGAARLLLPHRLVVCPRTPARSSPPCRACCTPACRRRATSLFVPAMPLVRCRRCLVARARRPLACRRCTTSFGRPVLFGCAPARSSPSCSCACHAAALLFVPAVSPHLSAPSFAIPLHSFVQADAQLQQETLERAIQDLAVAVCPVY</sequence>
<name>A0AAD6TXY7_9AGAR</name>
<reference evidence="2" key="1">
    <citation type="submission" date="2023-03" db="EMBL/GenBank/DDBJ databases">
        <title>Massive genome expansion in bonnet fungi (Mycena s.s.) driven by repeated elements and novel gene families across ecological guilds.</title>
        <authorList>
            <consortium name="Lawrence Berkeley National Laboratory"/>
            <person name="Harder C.B."/>
            <person name="Miyauchi S."/>
            <person name="Viragh M."/>
            <person name="Kuo A."/>
            <person name="Thoen E."/>
            <person name="Andreopoulos B."/>
            <person name="Lu D."/>
            <person name="Skrede I."/>
            <person name="Drula E."/>
            <person name="Henrissat B."/>
            <person name="Morin E."/>
            <person name="Kohler A."/>
            <person name="Barry K."/>
            <person name="LaButti K."/>
            <person name="Morin E."/>
            <person name="Salamov A."/>
            <person name="Lipzen A."/>
            <person name="Mereny Z."/>
            <person name="Hegedus B."/>
            <person name="Baldrian P."/>
            <person name="Stursova M."/>
            <person name="Weitz H."/>
            <person name="Taylor A."/>
            <person name="Grigoriev I.V."/>
            <person name="Nagy L.G."/>
            <person name="Martin F."/>
            <person name="Kauserud H."/>
        </authorList>
    </citation>
    <scope>NUCLEOTIDE SEQUENCE</scope>
    <source>
        <strain evidence="2">CBHHK173m</strain>
    </source>
</reference>
<dbReference type="EMBL" id="JARJCN010000042">
    <property type="protein sequence ID" value="KAJ7083136.1"/>
    <property type="molecule type" value="Genomic_DNA"/>
</dbReference>
<organism evidence="2 3">
    <name type="scientific">Mycena belliarum</name>
    <dbReference type="NCBI Taxonomy" id="1033014"/>
    <lineage>
        <taxon>Eukaryota</taxon>
        <taxon>Fungi</taxon>
        <taxon>Dikarya</taxon>
        <taxon>Basidiomycota</taxon>
        <taxon>Agaricomycotina</taxon>
        <taxon>Agaricomycetes</taxon>
        <taxon>Agaricomycetidae</taxon>
        <taxon>Agaricales</taxon>
        <taxon>Marasmiineae</taxon>
        <taxon>Mycenaceae</taxon>
        <taxon>Mycena</taxon>
    </lineage>
</organism>
<dbReference type="Proteomes" id="UP001222325">
    <property type="component" value="Unassembled WGS sequence"/>
</dbReference>
<feature type="region of interest" description="Disordered" evidence="1">
    <location>
        <begin position="192"/>
        <end position="262"/>
    </location>
</feature>
<evidence type="ECO:0000256" key="1">
    <source>
        <dbReference type="SAM" id="MobiDB-lite"/>
    </source>
</evidence>
<protein>
    <submittedName>
        <fullName evidence="2">Uncharacterized protein</fullName>
    </submittedName>
</protein>
<evidence type="ECO:0000313" key="3">
    <source>
        <dbReference type="Proteomes" id="UP001222325"/>
    </source>
</evidence>